<dbReference type="AlphaFoldDB" id="A0A2S6GB88"/>
<dbReference type="SUPFAM" id="SSF55729">
    <property type="entry name" value="Acyl-CoA N-acyltransferases (Nat)"/>
    <property type="match status" value="1"/>
</dbReference>
<keyword evidence="2" id="KW-0808">Transferase</keyword>
<reference evidence="2 3" key="1">
    <citation type="submission" date="2018-02" db="EMBL/GenBank/DDBJ databases">
        <title>Genomic Encyclopedia of Archaeal and Bacterial Type Strains, Phase II (KMG-II): from individual species to whole genera.</title>
        <authorList>
            <person name="Goeker M."/>
        </authorList>
    </citation>
    <scope>NUCLEOTIDE SEQUENCE [LARGE SCALE GENOMIC DNA]</scope>
    <source>
        <strain evidence="2 3">YU 961-1</strain>
    </source>
</reference>
<dbReference type="EMBL" id="PTIX01000047">
    <property type="protein sequence ID" value="PPK60823.1"/>
    <property type="molecule type" value="Genomic_DNA"/>
</dbReference>
<dbReference type="RefSeq" id="WP_104483621.1">
    <property type="nucleotide sequence ID" value="NZ_CP154825.1"/>
</dbReference>
<dbReference type="OrthoDB" id="3814600at2"/>
<organism evidence="2 3">
    <name type="scientific">Actinokineospora auranticolor</name>
    <dbReference type="NCBI Taxonomy" id="155976"/>
    <lineage>
        <taxon>Bacteria</taxon>
        <taxon>Bacillati</taxon>
        <taxon>Actinomycetota</taxon>
        <taxon>Actinomycetes</taxon>
        <taxon>Pseudonocardiales</taxon>
        <taxon>Pseudonocardiaceae</taxon>
        <taxon>Actinokineospora</taxon>
    </lineage>
</organism>
<evidence type="ECO:0000259" key="1">
    <source>
        <dbReference type="PROSITE" id="PS51186"/>
    </source>
</evidence>
<dbReference type="GO" id="GO:0016747">
    <property type="term" value="F:acyltransferase activity, transferring groups other than amino-acyl groups"/>
    <property type="evidence" value="ECO:0007669"/>
    <property type="project" value="InterPro"/>
</dbReference>
<sequence length="260" mass="26089">MPNAESPGSTAVRIADAQLAGLSRARRVVRAGPFAGLLAVGAPDYLSYAVATHPGDPVADAVAVAESVEVLRGVFPPGGLRFELITQACPGAVELLVVAGFEISASVPLLVLDPAEAVVPRQPSHGVELVHVRAEADLVAGAEVAAAAFGMPGAAPAGPAPEPVDGGSVLARIAGEPVAVASWTQVADGVTEIVGVATAEAHRGRGLGALVTAHAVRLAAELGGATLTWLTPGDPTADRVYCRVGFTPVANAVHLAERQV</sequence>
<dbReference type="PROSITE" id="PS51186">
    <property type="entry name" value="GNAT"/>
    <property type="match status" value="1"/>
</dbReference>
<dbReference type="Proteomes" id="UP000239203">
    <property type="component" value="Unassembled WGS sequence"/>
</dbReference>
<dbReference type="Gene3D" id="3.40.630.30">
    <property type="match status" value="1"/>
</dbReference>
<dbReference type="CDD" id="cd04301">
    <property type="entry name" value="NAT_SF"/>
    <property type="match status" value="1"/>
</dbReference>
<feature type="domain" description="N-acetyltransferase" evidence="1">
    <location>
        <begin position="127"/>
        <end position="260"/>
    </location>
</feature>
<proteinExistence type="predicted"/>
<dbReference type="InterPro" id="IPR000182">
    <property type="entry name" value="GNAT_dom"/>
</dbReference>
<gene>
    <name evidence="2" type="ORF">CLV40_1478</name>
</gene>
<dbReference type="InterPro" id="IPR016181">
    <property type="entry name" value="Acyl_CoA_acyltransferase"/>
</dbReference>
<protein>
    <submittedName>
        <fullName evidence="2">Acetyltransferase (GNAT) family protein</fullName>
    </submittedName>
</protein>
<accession>A0A2S6GB88</accession>
<comment type="caution">
    <text evidence="2">The sequence shown here is derived from an EMBL/GenBank/DDBJ whole genome shotgun (WGS) entry which is preliminary data.</text>
</comment>
<evidence type="ECO:0000313" key="2">
    <source>
        <dbReference type="EMBL" id="PPK60823.1"/>
    </source>
</evidence>
<dbReference type="Pfam" id="PF00583">
    <property type="entry name" value="Acetyltransf_1"/>
    <property type="match status" value="1"/>
</dbReference>
<keyword evidence="3" id="KW-1185">Reference proteome</keyword>
<evidence type="ECO:0000313" key="3">
    <source>
        <dbReference type="Proteomes" id="UP000239203"/>
    </source>
</evidence>
<name>A0A2S6GB88_9PSEU</name>